<evidence type="ECO:0000313" key="5">
    <source>
        <dbReference type="Proteomes" id="UP000436088"/>
    </source>
</evidence>
<comment type="caution">
    <text evidence="4">The sequence shown here is derived from an EMBL/GenBank/DDBJ whole genome shotgun (WGS) entry which is preliminary data.</text>
</comment>
<dbReference type="InterPro" id="IPR046960">
    <property type="entry name" value="PPR_At4g14850-like_plant"/>
</dbReference>
<feature type="compositionally biased region" description="Basic and acidic residues" evidence="3">
    <location>
        <begin position="183"/>
        <end position="195"/>
    </location>
</feature>
<dbReference type="Proteomes" id="UP000436088">
    <property type="component" value="Unassembled WGS sequence"/>
</dbReference>
<dbReference type="PROSITE" id="PS51375">
    <property type="entry name" value="PPR"/>
    <property type="match status" value="1"/>
</dbReference>
<dbReference type="PANTHER" id="PTHR47926">
    <property type="entry name" value="PENTATRICOPEPTIDE REPEAT-CONTAINING PROTEIN"/>
    <property type="match status" value="1"/>
</dbReference>
<dbReference type="InterPro" id="IPR002885">
    <property type="entry name" value="PPR_rpt"/>
</dbReference>
<evidence type="ECO:0000256" key="2">
    <source>
        <dbReference type="PROSITE-ProRule" id="PRU00708"/>
    </source>
</evidence>
<dbReference type="EMBL" id="VEPZ02000844">
    <property type="protein sequence ID" value="KAE8716428.1"/>
    <property type="molecule type" value="Genomic_DNA"/>
</dbReference>
<protein>
    <submittedName>
        <fullName evidence="4">Pentatricopeptide repeat-containing protein</fullName>
    </submittedName>
</protein>
<gene>
    <name evidence="4" type="ORF">F3Y22_tig00110118pilonHSYRG00076</name>
</gene>
<dbReference type="InterPro" id="IPR011990">
    <property type="entry name" value="TPR-like_helical_dom_sf"/>
</dbReference>
<dbReference type="Gene3D" id="1.25.40.10">
    <property type="entry name" value="Tetratricopeptide repeat domain"/>
    <property type="match status" value="1"/>
</dbReference>
<proteinExistence type="predicted"/>
<dbReference type="GO" id="GO:0003723">
    <property type="term" value="F:RNA binding"/>
    <property type="evidence" value="ECO:0007669"/>
    <property type="project" value="InterPro"/>
</dbReference>
<keyword evidence="1" id="KW-0677">Repeat</keyword>
<dbReference type="AlphaFoldDB" id="A0A6A3BM00"/>
<keyword evidence="5" id="KW-1185">Reference proteome</keyword>
<dbReference type="Pfam" id="PF13041">
    <property type="entry name" value="PPR_2"/>
    <property type="match status" value="1"/>
</dbReference>
<reference evidence="4" key="1">
    <citation type="submission" date="2019-09" db="EMBL/GenBank/DDBJ databases">
        <title>Draft genome information of white flower Hibiscus syriacus.</title>
        <authorList>
            <person name="Kim Y.-M."/>
        </authorList>
    </citation>
    <scope>NUCLEOTIDE SEQUENCE [LARGE SCALE GENOMIC DNA]</scope>
    <source>
        <strain evidence="4">YM2019G1</strain>
    </source>
</reference>
<feature type="region of interest" description="Disordered" evidence="3">
    <location>
        <begin position="183"/>
        <end position="203"/>
    </location>
</feature>
<dbReference type="NCBIfam" id="TIGR00756">
    <property type="entry name" value="PPR"/>
    <property type="match status" value="1"/>
</dbReference>
<sequence length="203" mass="23423">MDDSLLVFDKLHGRNVVSWNVLICGYPQNGRGNEAIELFERMIVSGFRPTDVTILGLLWACNHDGRVTEGYSYFNKVRLKESNLLKSEHHACMVDMLARSGRFKEAEEFIHQLPFEPGIGFWKALLGGCQIHSNRELGEFAARKIMALDPRMLLIYNAVQCIRCRWQMGNCINGEKRDKREIDEKNSRVQLDRNKKQSSCFPE</sequence>
<accession>A0A6A3BM00</accession>
<organism evidence="4 5">
    <name type="scientific">Hibiscus syriacus</name>
    <name type="common">Rose of Sharon</name>
    <dbReference type="NCBI Taxonomy" id="106335"/>
    <lineage>
        <taxon>Eukaryota</taxon>
        <taxon>Viridiplantae</taxon>
        <taxon>Streptophyta</taxon>
        <taxon>Embryophyta</taxon>
        <taxon>Tracheophyta</taxon>
        <taxon>Spermatophyta</taxon>
        <taxon>Magnoliopsida</taxon>
        <taxon>eudicotyledons</taxon>
        <taxon>Gunneridae</taxon>
        <taxon>Pentapetalae</taxon>
        <taxon>rosids</taxon>
        <taxon>malvids</taxon>
        <taxon>Malvales</taxon>
        <taxon>Malvaceae</taxon>
        <taxon>Malvoideae</taxon>
        <taxon>Hibiscus</taxon>
    </lineage>
</organism>
<dbReference type="GO" id="GO:0009451">
    <property type="term" value="P:RNA modification"/>
    <property type="evidence" value="ECO:0007669"/>
    <property type="project" value="InterPro"/>
</dbReference>
<evidence type="ECO:0000313" key="4">
    <source>
        <dbReference type="EMBL" id="KAE8716428.1"/>
    </source>
</evidence>
<dbReference type="Pfam" id="PF01535">
    <property type="entry name" value="PPR"/>
    <property type="match status" value="1"/>
</dbReference>
<name>A0A6A3BM00_HIBSY</name>
<dbReference type="PANTHER" id="PTHR47926:SF357">
    <property type="entry name" value="PENTATRICOPEPTIDE REPEAT-CONTAINING PROTEIN"/>
    <property type="match status" value="1"/>
</dbReference>
<feature type="repeat" description="PPR" evidence="2">
    <location>
        <begin position="15"/>
        <end position="49"/>
    </location>
</feature>
<evidence type="ECO:0000256" key="3">
    <source>
        <dbReference type="SAM" id="MobiDB-lite"/>
    </source>
</evidence>
<evidence type="ECO:0000256" key="1">
    <source>
        <dbReference type="ARBA" id="ARBA00022737"/>
    </source>
</evidence>